<dbReference type="EMBL" id="JACGWJ010000347">
    <property type="protein sequence ID" value="KAL0293150.1"/>
    <property type="molecule type" value="Genomic_DNA"/>
</dbReference>
<comment type="caution">
    <text evidence="2">The sequence shown here is derived from an EMBL/GenBank/DDBJ whole genome shotgun (WGS) entry which is preliminary data.</text>
</comment>
<sequence>MDSGTGVRRFEVGTDNRPNERDFGSTWLWVFGGWVEVEGFTGGGGVGWYGGCPRGLPATVAGEDGRWVVCENCTQ</sequence>
<reference evidence="2" key="2">
    <citation type="journal article" date="2024" name="Plant">
        <title>Genomic evolution and insights into agronomic trait innovations of Sesamum species.</title>
        <authorList>
            <person name="Miao H."/>
            <person name="Wang L."/>
            <person name="Qu L."/>
            <person name="Liu H."/>
            <person name="Sun Y."/>
            <person name="Le M."/>
            <person name="Wang Q."/>
            <person name="Wei S."/>
            <person name="Zheng Y."/>
            <person name="Lin W."/>
            <person name="Duan Y."/>
            <person name="Cao H."/>
            <person name="Xiong S."/>
            <person name="Wang X."/>
            <person name="Wei L."/>
            <person name="Li C."/>
            <person name="Ma Q."/>
            <person name="Ju M."/>
            <person name="Zhao R."/>
            <person name="Li G."/>
            <person name="Mu C."/>
            <person name="Tian Q."/>
            <person name="Mei H."/>
            <person name="Zhang T."/>
            <person name="Gao T."/>
            <person name="Zhang H."/>
        </authorList>
    </citation>
    <scope>NUCLEOTIDE SEQUENCE</scope>
    <source>
        <strain evidence="2">G02</strain>
    </source>
</reference>
<proteinExistence type="predicted"/>
<organism evidence="2">
    <name type="scientific">Sesamum radiatum</name>
    <name type="common">Black benniseed</name>
    <dbReference type="NCBI Taxonomy" id="300843"/>
    <lineage>
        <taxon>Eukaryota</taxon>
        <taxon>Viridiplantae</taxon>
        <taxon>Streptophyta</taxon>
        <taxon>Embryophyta</taxon>
        <taxon>Tracheophyta</taxon>
        <taxon>Spermatophyta</taxon>
        <taxon>Magnoliopsida</taxon>
        <taxon>eudicotyledons</taxon>
        <taxon>Gunneridae</taxon>
        <taxon>Pentapetalae</taxon>
        <taxon>asterids</taxon>
        <taxon>lamiids</taxon>
        <taxon>Lamiales</taxon>
        <taxon>Pedaliaceae</taxon>
        <taxon>Sesamum</taxon>
    </lineage>
</organism>
<evidence type="ECO:0000256" key="1">
    <source>
        <dbReference type="SAM" id="MobiDB-lite"/>
    </source>
</evidence>
<feature type="compositionally biased region" description="Basic and acidic residues" evidence="1">
    <location>
        <begin position="8"/>
        <end position="21"/>
    </location>
</feature>
<feature type="region of interest" description="Disordered" evidence="1">
    <location>
        <begin position="1"/>
        <end position="21"/>
    </location>
</feature>
<evidence type="ECO:0000313" key="2">
    <source>
        <dbReference type="EMBL" id="KAL0293150.1"/>
    </source>
</evidence>
<protein>
    <submittedName>
        <fullName evidence="2">Uncharacterized protein</fullName>
    </submittedName>
</protein>
<name>A0AAW2JEV0_SESRA</name>
<gene>
    <name evidence="2" type="ORF">Sradi_6954300</name>
</gene>
<reference evidence="2" key="1">
    <citation type="submission" date="2020-06" db="EMBL/GenBank/DDBJ databases">
        <authorList>
            <person name="Li T."/>
            <person name="Hu X."/>
            <person name="Zhang T."/>
            <person name="Song X."/>
            <person name="Zhang H."/>
            <person name="Dai N."/>
            <person name="Sheng W."/>
            <person name="Hou X."/>
            <person name="Wei L."/>
        </authorList>
    </citation>
    <scope>NUCLEOTIDE SEQUENCE</scope>
    <source>
        <strain evidence="2">G02</strain>
        <tissue evidence="2">Leaf</tissue>
    </source>
</reference>
<accession>A0AAW2JEV0</accession>
<dbReference type="AlphaFoldDB" id="A0AAW2JEV0"/>